<dbReference type="InParanoid" id="Q2HHT8"/>
<organism evidence="2 3">
    <name type="scientific">Chaetomium globosum (strain ATCC 6205 / CBS 148.51 / DSM 1962 / NBRC 6347 / NRRL 1970)</name>
    <name type="common">Soil fungus</name>
    <dbReference type="NCBI Taxonomy" id="306901"/>
    <lineage>
        <taxon>Eukaryota</taxon>
        <taxon>Fungi</taxon>
        <taxon>Dikarya</taxon>
        <taxon>Ascomycota</taxon>
        <taxon>Pezizomycotina</taxon>
        <taxon>Sordariomycetes</taxon>
        <taxon>Sordariomycetidae</taxon>
        <taxon>Sordariales</taxon>
        <taxon>Chaetomiaceae</taxon>
        <taxon>Chaetomium</taxon>
    </lineage>
</organism>
<dbReference type="EMBL" id="CH408029">
    <property type="protein sequence ID" value="EAQ91981.1"/>
    <property type="molecule type" value="Genomic_DNA"/>
</dbReference>
<accession>Q2HHT8</accession>
<evidence type="ECO:0000313" key="2">
    <source>
        <dbReference type="EMBL" id="EAQ91981.1"/>
    </source>
</evidence>
<evidence type="ECO:0000313" key="3">
    <source>
        <dbReference type="Proteomes" id="UP000001056"/>
    </source>
</evidence>
<dbReference type="VEuPathDB" id="FungiDB:CHGG_00216"/>
<protein>
    <submittedName>
        <fullName evidence="2">Uncharacterized protein</fullName>
    </submittedName>
</protein>
<dbReference type="GeneID" id="4387761"/>
<dbReference type="AlphaFoldDB" id="Q2HHT8"/>
<dbReference type="Proteomes" id="UP000001056">
    <property type="component" value="Unassembled WGS sequence"/>
</dbReference>
<evidence type="ECO:0000256" key="1">
    <source>
        <dbReference type="SAM" id="SignalP"/>
    </source>
</evidence>
<sequence>MQLSSIFLSATALIGQVAAVGYHLHGGGPASLYGPARIKLGGGWNTGVVGFTFNPNYPPAEIRVDEEGDIGSRFFAAREIRAN</sequence>
<name>Q2HHT8_CHAGB</name>
<gene>
    <name evidence="2" type="ORF">CHGG_00216</name>
</gene>
<keyword evidence="3" id="KW-1185">Reference proteome</keyword>
<keyword evidence="1" id="KW-0732">Signal</keyword>
<proteinExistence type="predicted"/>
<reference evidence="3" key="1">
    <citation type="journal article" date="2015" name="Genome Announc.">
        <title>Draft genome sequence of the cellulolytic fungus Chaetomium globosum.</title>
        <authorList>
            <person name="Cuomo C.A."/>
            <person name="Untereiner W.A."/>
            <person name="Ma L.-J."/>
            <person name="Grabherr M."/>
            <person name="Birren B.W."/>
        </authorList>
    </citation>
    <scope>NUCLEOTIDE SEQUENCE [LARGE SCALE GENOMIC DNA]</scope>
    <source>
        <strain evidence="3">ATCC 6205 / CBS 148.51 / DSM 1962 / NBRC 6347 / NRRL 1970</strain>
    </source>
</reference>
<dbReference type="HOGENOM" id="CLU_2542367_0_0_1"/>
<dbReference type="RefSeq" id="XP_001219437.1">
    <property type="nucleotide sequence ID" value="XM_001219436.1"/>
</dbReference>
<feature type="signal peptide" evidence="1">
    <location>
        <begin position="1"/>
        <end position="19"/>
    </location>
</feature>
<feature type="chain" id="PRO_5004209473" evidence="1">
    <location>
        <begin position="20"/>
        <end position="83"/>
    </location>
</feature>